<dbReference type="EMBL" id="JAVRBG010000015">
    <property type="protein sequence ID" value="MDT0295601.1"/>
    <property type="molecule type" value="Genomic_DNA"/>
</dbReference>
<dbReference type="InterPro" id="IPR001179">
    <property type="entry name" value="PPIase_FKBP_dom"/>
</dbReference>
<evidence type="ECO:0000313" key="8">
    <source>
        <dbReference type="Proteomes" id="UP001182991"/>
    </source>
</evidence>
<sequence length="189" mass="21705">MNWKMLKNSFYILLTLFCVMACKTPEARRPVASKSGSFIQESVKRNKKMVAKEEKAIANIIKKDSINNYLSSSDGFWYFYNTQNIEDTLTPHFGDLVEFDYDISTLEGAPIYSKKEIGTREYVIDKENVFNGLRQGLKLMKEGETVTFLFPSHKAFGYYGDSEKIGRNIPIRSTITLNSIILEKNQNKP</sequence>
<dbReference type="RefSeq" id="WP_311402529.1">
    <property type="nucleotide sequence ID" value="NZ_JAVRBG010000015.1"/>
</dbReference>
<protein>
    <recommendedName>
        <fullName evidence="4">Peptidyl-prolyl cis-trans isomerase</fullName>
        <ecNumber evidence="4">5.2.1.8</ecNumber>
    </recommendedName>
</protein>
<evidence type="ECO:0000256" key="4">
    <source>
        <dbReference type="RuleBase" id="RU003915"/>
    </source>
</evidence>
<dbReference type="Gene3D" id="3.10.50.40">
    <property type="match status" value="1"/>
</dbReference>
<dbReference type="InterPro" id="IPR019869">
    <property type="entry name" value="Motility-assoc_PPIase_GldI"/>
</dbReference>
<dbReference type="Proteomes" id="UP001182991">
    <property type="component" value="Unassembled WGS sequence"/>
</dbReference>
<evidence type="ECO:0000259" key="6">
    <source>
        <dbReference type="PROSITE" id="PS50059"/>
    </source>
</evidence>
<feature type="chain" id="PRO_5045685502" description="Peptidyl-prolyl cis-trans isomerase" evidence="5">
    <location>
        <begin position="22"/>
        <end position="189"/>
    </location>
</feature>
<comment type="caution">
    <text evidence="7">The sequence shown here is derived from an EMBL/GenBank/DDBJ whole genome shotgun (WGS) entry which is preliminary data.</text>
</comment>
<name>A0ABU2KLJ7_9FLAO</name>
<feature type="signal peptide" evidence="5">
    <location>
        <begin position="1"/>
        <end position="21"/>
    </location>
</feature>
<gene>
    <name evidence="7" type="primary">gldI</name>
    <name evidence="7" type="ORF">RLT85_13250</name>
</gene>
<dbReference type="PROSITE" id="PS50059">
    <property type="entry name" value="FKBP_PPIASE"/>
    <property type="match status" value="1"/>
</dbReference>
<comment type="catalytic activity">
    <reaction evidence="1 3 4">
        <text>[protein]-peptidylproline (omega=180) = [protein]-peptidylproline (omega=0)</text>
        <dbReference type="Rhea" id="RHEA:16237"/>
        <dbReference type="Rhea" id="RHEA-COMP:10747"/>
        <dbReference type="Rhea" id="RHEA-COMP:10748"/>
        <dbReference type="ChEBI" id="CHEBI:83833"/>
        <dbReference type="ChEBI" id="CHEBI:83834"/>
        <dbReference type="EC" id="5.2.1.8"/>
    </reaction>
</comment>
<comment type="similarity">
    <text evidence="4">Belongs to the FKBP-type PPIase family.</text>
</comment>
<dbReference type="EC" id="5.2.1.8" evidence="4"/>
<dbReference type="InterPro" id="IPR046357">
    <property type="entry name" value="PPIase_dom_sf"/>
</dbReference>
<dbReference type="SUPFAM" id="SSF54534">
    <property type="entry name" value="FKBP-like"/>
    <property type="match status" value="1"/>
</dbReference>
<keyword evidence="8" id="KW-1185">Reference proteome</keyword>
<evidence type="ECO:0000313" key="7">
    <source>
        <dbReference type="EMBL" id="MDT0295601.1"/>
    </source>
</evidence>
<keyword evidence="2 3" id="KW-0697">Rotamase</keyword>
<reference evidence="8" key="1">
    <citation type="submission" date="2023-07" db="EMBL/GenBank/DDBJ databases">
        <title>Isolating and identifying novel microbial strains from the Mariana Trench.</title>
        <authorList>
            <person name="Fu H."/>
        </authorList>
    </citation>
    <scope>NUCLEOTIDE SEQUENCE [LARGE SCALE GENOMIC DNA]</scope>
    <source>
        <strain evidence="8">T-y2</strain>
    </source>
</reference>
<evidence type="ECO:0000256" key="3">
    <source>
        <dbReference type="PROSITE-ProRule" id="PRU00277"/>
    </source>
</evidence>
<organism evidence="7 8">
    <name type="scientific">Mesonia ostreae</name>
    <dbReference type="NCBI Taxonomy" id="861110"/>
    <lineage>
        <taxon>Bacteria</taxon>
        <taxon>Pseudomonadati</taxon>
        <taxon>Bacteroidota</taxon>
        <taxon>Flavobacteriia</taxon>
        <taxon>Flavobacteriales</taxon>
        <taxon>Flavobacteriaceae</taxon>
        <taxon>Mesonia</taxon>
    </lineage>
</organism>
<accession>A0ABU2KLJ7</accession>
<evidence type="ECO:0000256" key="5">
    <source>
        <dbReference type="SAM" id="SignalP"/>
    </source>
</evidence>
<dbReference type="Pfam" id="PF00254">
    <property type="entry name" value="FKBP_C"/>
    <property type="match status" value="1"/>
</dbReference>
<keyword evidence="3 4" id="KW-0413">Isomerase</keyword>
<evidence type="ECO:0000256" key="2">
    <source>
        <dbReference type="ARBA" id="ARBA00023110"/>
    </source>
</evidence>
<dbReference type="NCBIfam" id="TIGR03516">
    <property type="entry name" value="ppisom_GldI"/>
    <property type="match status" value="1"/>
</dbReference>
<evidence type="ECO:0000256" key="1">
    <source>
        <dbReference type="ARBA" id="ARBA00000971"/>
    </source>
</evidence>
<keyword evidence="5" id="KW-0732">Signal</keyword>
<feature type="domain" description="PPIase FKBP-type" evidence="6">
    <location>
        <begin position="94"/>
        <end position="185"/>
    </location>
</feature>
<proteinExistence type="inferred from homology"/>